<feature type="region of interest" description="Disordered" evidence="1">
    <location>
        <begin position="159"/>
        <end position="178"/>
    </location>
</feature>
<dbReference type="WBParaSite" id="Pan_g1400.t1">
    <property type="protein sequence ID" value="Pan_g1400.t1"/>
    <property type="gene ID" value="Pan_g1400"/>
</dbReference>
<evidence type="ECO:0000313" key="3">
    <source>
        <dbReference type="WBParaSite" id="Pan_g1400.t1"/>
    </source>
</evidence>
<feature type="compositionally biased region" description="Acidic residues" evidence="1">
    <location>
        <begin position="164"/>
        <end position="178"/>
    </location>
</feature>
<reference evidence="2" key="1">
    <citation type="journal article" date="2013" name="Genetics">
        <title>The draft genome and transcriptome of Panagrellus redivivus are shaped by the harsh demands of a free-living lifestyle.</title>
        <authorList>
            <person name="Srinivasan J."/>
            <person name="Dillman A.R."/>
            <person name="Macchietto M.G."/>
            <person name="Heikkinen L."/>
            <person name="Lakso M."/>
            <person name="Fracchia K.M."/>
            <person name="Antoshechkin I."/>
            <person name="Mortazavi A."/>
            <person name="Wong G."/>
            <person name="Sternberg P.W."/>
        </authorList>
    </citation>
    <scope>NUCLEOTIDE SEQUENCE [LARGE SCALE GENOMIC DNA]</scope>
    <source>
        <strain evidence="2">MT8872</strain>
    </source>
</reference>
<feature type="compositionally biased region" description="Basic residues" evidence="1">
    <location>
        <begin position="1"/>
        <end position="17"/>
    </location>
</feature>
<organism evidence="2 3">
    <name type="scientific">Panagrellus redivivus</name>
    <name type="common">Microworm</name>
    <dbReference type="NCBI Taxonomy" id="6233"/>
    <lineage>
        <taxon>Eukaryota</taxon>
        <taxon>Metazoa</taxon>
        <taxon>Ecdysozoa</taxon>
        <taxon>Nematoda</taxon>
        <taxon>Chromadorea</taxon>
        <taxon>Rhabditida</taxon>
        <taxon>Tylenchina</taxon>
        <taxon>Panagrolaimomorpha</taxon>
        <taxon>Panagrolaimoidea</taxon>
        <taxon>Panagrolaimidae</taxon>
        <taxon>Panagrellus</taxon>
    </lineage>
</organism>
<feature type="compositionally biased region" description="Polar residues" evidence="1">
    <location>
        <begin position="31"/>
        <end position="45"/>
    </location>
</feature>
<dbReference type="AlphaFoldDB" id="A0A7E4UYG8"/>
<accession>A0A7E4UYG8</accession>
<name>A0A7E4UYG8_PANRE</name>
<evidence type="ECO:0000256" key="1">
    <source>
        <dbReference type="SAM" id="MobiDB-lite"/>
    </source>
</evidence>
<protein>
    <submittedName>
        <fullName evidence="3">Transposase, MuDR, MULE transposase domain protein</fullName>
    </submittedName>
</protein>
<feature type="region of interest" description="Disordered" evidence="1">
    <location>
        <begin position="1"/>
        <end position="51"/>
    </location>
</feature>
<sequence length="210" mass="23712">MPKAPKQSKIKKFRNKKPPNLTNGLKPVRNRPSSSIQEKAASSTDRSPEFVDFDDDFSKVDTCLMMPRECRKLFTNIEKEIEKDIASMGIDLPDPEVINSVFDHDFEDMSDSSDGNHNIDAEVTPISSIPVVNSFYDQSESDSDDREPVKGFVNYDGIEGMSDLSDEDGDIDDNAMSDDDDDTDYYCALLPKIELTRPININDRFLSMCF</sequence>
<keyword evidence="2" id="KW-1185">Reference proteome</keyword>
<evidence type="ECO:0000313" key="2">
    <source>
        <dbReference type="Proteomes" id="UP000492821"/>
    </source>
</evidence>
<dbReference type="Proteomes" id="UP000492821">
    <property type="component" value="Unassembled WGS sequence"/>
</dbReference>
<proteinExistence type="predicted"/>
<reference evidence="3" key="2">
    <citation type="submission" date="2020-10" db="UniProtKB">
        <authorList>
            <consortium name="WormBaseParasite"/>
        </authorList>
    </citation>
    <scope>IDENTIFICATION</scope>
</reference>